<dbReference type="GO" id="GO:0016779">
    <property type="term" value="F:nucleotidyltransferase activity"/>
    <property type="evidence" value="ECO:0007669"/>
    <property type="project" value="UniProtKB-KW"/>
</dbReference>
<reference evidence="4 5" key="1">
    <citation type="journal article" date="2016" name="Nat. Commun.">
        <title>Thousands of microbial genomes shed light on interconnected biogeochemical processes in an aquifer system.</title>
        <authorList>
            <person name="Anantharaman K."/>
            <person name="Brown C.T."/>
            <person name="Hug L.A."/>
            <person name="Sharon I."/>
            <person name="Castelle C.J."/>
            <person name="Probst A.J."/>
            <person name="Thomas B.C."/>
            <person name="Singh A."/>
            <person name="Wilkins M.J."/>
            <person name="Karaoz U."/>
            <person name="Brodie E.L."/>
            <person name="Williams K.H."/>
            <person name="Hubbard S.S."/>
            <person name="Banfield J.F."/>
        </authorList>
    </citation>
    <scope>NUCLEOTIDE SEQUENCE [LARGE SCALE GENOMIC DNA]</scope>
</reference>
<dbReference type="InterPro" id="IPR050385">
    <property type="entry name" value="Archaeal_FAD_synthase"/>
</dbReference>
<dbReference type="Proteomes" id="UP000176923">
    <property type="component" value="Unassembled WGS sequence"/>
</dbReference>
<evidence type="ECO:0000256" key="1">
    <source>
        <dbReference type="ARBA" id="ARBA00022679"/>
    </source>
</evidence>
<dbReference type="NCBIfam" id="TIGR00125">
    <property type="entry name" value="cyt_tran_rel"/>
    <property type="match status" value="1"/>
</dbReference>
<dbReference type="PANTHER" id="PTHR43793:SF2">
    <property type="entry name" value="BIFUNCTIONAL PROTEIN HLDE"/>
    <property type="match status" value="1"/>
</dbReference>
<proteinExistence type="predicted"/>
<dbReference type="STRING" id="1798382.A3D77_05420"/>
<keyword evidence="2" id="KW-0548">Nucleotidyltransferase</keyword>
<name>A0A1F5ZLS2_9BACT</name>
<dbReference type="PANTHER" id="PTHR43793">
    <property type="entry name" value="FAD SYNTHASE"/>
    <property type="match status" value="1"/>
</dbReference>
<organism evidence="4 5">
    <name type="scientific">Candidatus Gottesmanbacteria bacterium RIFCSPHIGHO2_02_FULL_39_11</name>
    <dbReference type="NCBI Taxonomy" id="1798382"/>
    <lineage>
        <taxon>Bacteria</taxon>
        <taxon>Candidatus Gottesmaniibacteriota</taxon>
    </lineage>
</organism>
<comment type="caution">
    <text evidence="4">The sequence shown here is derived from an EMBL/GenBank/DDBJ whole genome shotgun (WGS) entry which is preliminary data.</text>
</comment>
<accession>A0A1F5ZLS2</accession>
<evidence type="ECO:0000256" key="2">
    <source>
        <dbReference type="ARBA" id="ARBA00022695"/>
    </source>
</evidence>
<dbReference type="SUPFAM" id="SSF52374">
    <property type="entry name" value="Nucleotidylyl transferase"/>
    <property type="match status" value="1"/>
</dbReference>
<keyword evidence="1" id="KW-0808">Transferase</keyword>
<dbReference type="Gene3D" id="3.40.50.620">
    <property type="entry name" value="HUPs"/>
    <property type="match status" value="1"/>
</dbReference>
<dbReference type="Pfam" id="PF01467">
    <property type="entry name" value="CTP_transf_like"/>
    <property type="match status" value="1"/>
</dbReference>
<dbReference type="AlphaFoldDB" id="A0A1F5ZLS2"/>
<evidence type="ECO:0000259" key="3">
    <source>
        <dbReference type="Pfam" id="PF01467"/>
    </source>
</evidence>
<dbReference type="InterPro" id="IPR014729">
    <property type="entry name" value="Rossmann-like_a/b/a_fold"/>
</dbReference>
<sequence length="174" mass="20087">MPHLTSRYLNKDLGFSHMILKHTQLENYLKKLKQNHPSIVLVGGCFDILHFGHVKFFEKAKEGNDILIVLLENDQRVKKLKGENRPIFREMERAFVLSQIRFVDLVVLLPDNMKDTDYSSLVEMIRPNVIAITEHDLNQQKKEVQAKKIGANIKIIPHVETYSTSELAKLLGID</sequence>
<evidence type="ECO:0000313" key="5">
    <source>
        <dbReference type="Proteomes" id="UP000176923"/>
    </source>
</evidence>
<evidence type="ECO:0000313" key="4">
    <source>
        <dbReference type="EMBL" id="OGG13274.1"/>
    </source>
</evidence>
<feature type="domain" description="Cytidyltransferase-like" evidence="3">
    <location>
        <begin position="41"/>
        <end position="140"/>
    </location>
</feature>
<dbReference type="InterPro" id="IPR004821">
    <property type="entry name" value="Cyt_trans-like"/>
</dbReference>
<gene>
    <name evidence="4" type="ORF">A3D77_05420</name>
</gene>
<protein>
    <recommendedName>
        <fullName evidence="3">Cytidyltransferase-like domain-containing protein</fullName>
    </recommendedName>
</protein>
<dbReference type="EMBL" id="MFJL01000038">
    <property type="protein sequence ID" value="OGG13274.1"/>
    <property type="molecule type" value="Genomic_DNA"/>
</dbReference>